<accession>A0A1G2CC50</accession>
<dbReference type="AlphaFoldDB" id="A0A1G2CC50"/>
<evidence type="ECO:0000313" key="1">
    <source>
        <dbReference type="EMBL" id="OGY98962.1"/>
    </source>
</evidence>
<dbReference type="Proteomes" id="UP000178880">
    <property type="component" value="Unassembled WGS sequence"/>
</dbReference>
<evidence type="ECO:0000313" key="2">
    <source>
        <dbReference type="Proteomes" id="UP000178880"/>
    </source>
</evidence>
<proteinExistence type="predicted"/>
<name>A0A1G2CC50_9BACT</name>
<organism evidence="1 2">
    <name type="scientific">Candidatus Liptonbacteria bacterium RIFCSPLOWO2_01_FULL_52_25</name>
    <dbReference type="NCBI Taxonomy" id="1798650"/>
    <lineage>
        <taxon>Bacteria</taxon>
        <taxon>Candidatus Liptoniibacteriota</taxon>
    </lineage>
</organism>
<dbReference type="EMBL" id="MHLA01000025">
    <property type="protein sequence ID" value="OGY98962.1"/>
    <property type="molecule type" value="Genomic_DNA"/>
</dbReference>
<comment type="caution">
    <text evidence="1">The sequence shown here is derived from an EMBL/GenBank/DDBJ whole genome shotgun (WGS) entry which is preliminary data.</text>
</comment>
<protein>
    <submittedName>
        <fullName evidence="1">Uncharacterized protein</fullName>
    </submittedName>
</protein>
<reference evidence="1 2" key="1">
    <citation type="journal article" date="2016" name="Nat. Commun.">
        <title>Thousands of microbial genomes shed light on interconnected biogeochemical processes in an aquifer system.</title>
        <authorList>
            <person name="Anantharaman K."/>
            <person name="Brown C.T."/>
            <person name="Hug L.A."/>
            <person name="Sharon I."/>
            <person name="Castelle C.J."/>
            <person name="Probst A.J."/>
            <person name="Thomas B.C."/>
            <person name="Singh A."/>
            <person name="Wilkins M.J."/>
            <person name="Karaoz U."/>
            <person name="Brodie E.L."/>
            <person name="Williams K.H."/>
            <person name="Hubbard S.S."/>
            <person name="Banfield J.F."/>
        </authorList>
    </citation>
    <scope>NUCLEOTIDE SEQUENCE [LARGE SCALE GENOMIC DNA]</scope>
</reference>
<gene>
    <name evidence="1" type="ORF">A2945_03900</name>
</gene>
<sequence length="233" mass="27661">MHRELKEQAIRLRLKKQLGYGAIRKQVPVSKSTLSVWLRPFPLSEERIVELKRAGWSKSEVKIERYRATMRKKRNDKDQKEYDKYLKHFTRIPQNTFFASGLMLYLAEGGKTSNYSVSLANTDPRIIKFFIKWLRGFFSVPRARLRAQLHLYENMNIKKETEFWKNELGFERNQLYKPYITRYKKASFLYRESFRHGTCSLTLADTIVKRKVMMAVRAYLDAILSSKTFLPGV</sequence>